<dbReference type="eggNOG" id="COG2849">
    <property type="taxonomic scope" value="Bacteria"/>
</dbReference>
<keyword evidence="2" id="KW-1185">Reference proteome</keyword>
<dbReference type="Pfam" id="PF07661">
    <property type="entry name" value="MORN_2"/>
    <property type="match status" value="2"/>
</dbReference>
<dbReference type="HOGENOM" id="CLU_2069951_0_0_10"/>
<organism evidence="1 2">
    <name type="scientific">Gillisia limnaea (strain DSM 15749 / LMG 21470 / R-8282)</name>
    <dbReference type="NCBI Taxonomy" id="865937"/>
    <lineage>
        <taxon>Bacteria</taxon>
        <taxon>Pseudomonadati</taxon>
        <taxon>Bacteroidota</taxon>
        <taxon>Flavobacteriia</taxon>
        <taxon>Flavobacteriales</taxon>
        <taxon>Flavobacteriaceae</taxon>
        <taxon>Gillisia</taxon>
    </lineage>
</organism>
<dbReference type="AlphaFoldDB" id="H2BWR6"/>
<dbReference type="EMBL" id="JH594606">
    <property type="protein sequence ID" value="EHQ03044.1"/>
    <property type="molecule type" value="Genomic_DNA"/>
</dbReference>
<evidence type="ECO:0000313" key="1">
    <source>
        <dbReference type="EMBL" id="EHQ03044.1"/>
    </source>
</evidence>
<name>H2BWR6_GILLR</name>
<reference evidence="2" key="1">
    <citation type="journal article" date="2012" name="Stand. Genomic Sci.">
        <title>Genome sequence of the Antarctic rhodopsins-containing flavobacterium Gillisia limnaea type strain (R-8282(T)).</title>
        <authorList>
            <person name="Riedel T."/>
            <person name="Held B."/>
            <person name="Nolan M."/>
            <person name="Lucas S."/>
            <person name="Lapidus A."/>
            <person name="Tice H."/>
            <person name="Del Rio T.G."/>
            <person name="Cheng J.F."/>
            <person name="Han C."/>
            <person name="Tapia R."/>
            <person name="Goodwin L.A."/>
            <person name="Pitluck S."/>
            <person name="Liolios K."/>
            <person name="Mavromatis K."/>
            <person name="Pagani I."/>
            <person name="Ivanova N."/>
            <person name="Mikhailova N."/>
            <person name="Pati A."/>
            <person name="Chen A."/>
            <person name="Palaniappan K."/>
            <person name="Land M."/>
            <person name="Rohde M."/>
            <person name="Tindall B.J."/>
            <person name="Detter J.C."/>
            <person name="Goker M."/>
            <person name="Bristow J."/>
            <person name="Eisen J.A."/>
            <person name="Markowitz V."/>
            <person name="Hugenholtz P."/>
            <person name="Kyrpides N.C."/>
            <person name="Klenk H.P."/>
            <person name="Woyke T."/>
        </authorList>
    </citation>
    <scope>NUCLEOTIDE SEQUENCE [LARGE SCALE GENOMIC DNA]</scope>
    <source>
        <strain evidence="2">DSM 15749 / LMG 21470 / R-8282</strain>
    </source>
</reference>
<dbReference type="InterPro" id="IPR011652">
    <property type="entry name" value="MORN_2"/>
</dbReference>
<dbReference type="Gene3D" id="2.20.110.10">
    <property type="entry name" value="Histone H3 K4-specific methyltransferase SET7/9 N-terminal domain"/>
    <property type="match status" value="1"/>
</dbReference>
<sequence length="136" mass="15642">MQIFSILRGKLQEKIKAMKNIKSMLVVVAFLFSVTLSAQEIKPDFEKQGDLIKGTFYFEDGNVSQEGTYKDGKLHGKWISYDQNGKKVAMANYEEGKKTGKWFFWSSNELTEVDYSNNRIAEVAKYDYKGTLVTRN</sequence>
<dbReference type="STRING" id="865937.Gilli_2418"/>
<dbReference type="SUPFAM" id="SSF82185">
    <property type="entry name" value="Histone H3 K4-specific methyltransferase SET7/9 N-terminal domain"/>
    <property type="match status" value="1"/>
</dbReference>
<evidence type="ECO:0000313" key="2">
    <source>
        <dbReference type="Proteomes" id="UP000003844"/>
    </source>
</evidence>
<dbReference type="Proteomes" id="UP000003844">
    <property type="component" value="Unassembled WGS sequence"/>
</dbReference>
<gene>
    <name evidence="1" type="ORF">Gilli_2418</name>
</gene>
<proteinExistence type="predicted"/>
<accession>H2BWR6</accession>
<protein>
    <submittedName>
        <fullName evidence="1">MORN variant repeat-containing protein</fullName>
    </submittedName>
</protein>